<gene>
    <name evidence="1" type="ORF">EXIGUO9Y_130023</name>
</gene>
<dbReference type="InterPro" id="IPR014962">
    <property type="entry name" value="YolD"/>
</dbReference>
<organism evidence="1 2">
    <name type="scientific">Exiguobacterium oxidotolerans</name>
    <dbReference type="NCBI Taxonomy" id="223958"/>
    <lineage>
        <taxon>Bacteria</taxon>
        <taxon>Bacillati</taxon>
        <taxon>Bacillota</taxon>
        <taxon>Bacilli</taxon>
        <taxon>Bacillales</taxon>
        <taxon>Bacillales Family XII. Incertae Sedis</taxon>
        <taxon>Exiguobacterium</taxon>
    </lineage>
</organism>
<dbReference type="EMBL" id="CABWKQ010000005">
    <property type="protein sequence ID" value="VWX33722.1"/>
    <property type="molecule type" value="Genomic_DNA"/>
</dbReference>
<keyword evidence="2" id="KW-1185">Reference proteome</keyword>
<dbReference type="RefSeq" id="WP_159172801.1">
    <property type="nucleotide sequence ID" value="NZ_LR732308.1"/>
</dbReference>
<dbReference type="PANTHER" id="PTHR40051">
    <property type="entry name" value="IG HYPOTHETICAL 15966"/>
    <property type="match status" value="1"/>
</dbReference>
<dbReference type="Proteomes" id="UP000439752">
    <property type="component" value="Unassembled WGS sequence"/>
</dbReference>
<evidence type="ECO:0008006" key="3">
    <source>
        <dbReference type="Google" id="ProtNLM"/>
    </source>
</evidence>
<dbReference type="PANTHER" id="PTHR40051:SF1">
    <property type="entry name" value="YOLD-LIKE FAMILY PROTEIN"/>
    <property type="match status" value="1"/>
</dbReference>
<accession>A0A653I4H6</accession>
<reference evidence="1 2" key="1">
    <citation type="submission" date="2019-10" db="EMBL/GenBank/DDBJ databases">
        <authorList>
            <person name="Karimi E."/>
        </authorList>
    </citation>
    <scope>NUCLEOTIDE SEQUENCE [LARGE SCALE GENOMIC DNA]</scope>
    <source>
        <strain evidence="1">Exiguobacterium sp. 9Y</strain>
    </source>
</reference>
<evidence type="ECO:0000313" key="2">
    <source>
        <dbReference type="Proteomes" id="UP000439752"/>
    </source>
</evidence>
<proteinExistence type="predicted"/>
<protein>
    <recommendedName>
        <fullName evidence="3">YolD-like family protein</fullName>
    </recommendedName>
</protein>
<name>A0A653I4H6_9BACL</name>
<dbReference type="AlphaFoldDB" id="A0A653I4H6"/>
<dbReference type="Pfam" id="PF08863">
    <property type="entry name" value="YolD"/>
    <property type="match status" value="1"/>
</dbReference>
<sequence length="109" mass="13093">MTRYHDRGNLKWIPFLMPEYIQLLHDYYVESHRLTLPPIDAQLQESWQFVLEEALMEGKELEITYYKEGSYLTLTGFIEQINREQGLLYVRSQKLTEIPLMRLVRIENG</sequence>
<evidence type="ECO:0000313" key="1">
    <source>
        <dbReference type="EMBL" id="VWX33722.1"/>
    </source>
</evidence>